<dbReference type="GO" id="GO:0043138">
    <property type="term" value="F:3'-5' DNA helicase activity"/>
    <property type="evidence" value="ECO:0007669"/>
    <property type="project" value="UniProtKB-EC"/>
</dbReference>
<evidence type="ECO:0000313" key="15">
    <source>
        <dbReference type="EMBL" id="KAG8454393.1"/>
    </source>
</evidence>
<reference evidence="15" key="1">
    <citation type="thesis" date="2020" institute="ProQuest LLC" country="789 East Eisenhower Parkway, Ann Arbor, MI, USA">
        <title>Comparative Genomics and Chromosome Evolution.</title>
        <authorList>
            <person name="Mudd A.B."/>
        </authorList>
    </citation>
    <scope>NUCLEOTIDE SEQUENCE</scope>
    <source>
        <strain evidence="15">Female2</strain>
        <tissue evidence="15">Blood</tissue>
    </source>
</reference>
<evidence type="ECO:0000256" key="5">
    <source>
        <dbReference type="ARBA" id="ARBA00022806"/>
    </source>
</evidence>
<dbReference type="Gene3D" id="1.10.10.10">
    <property type="entry name" value="Winged helix-like DNA-binding domain superfamily/Winged helix DNA-binding domain"/>
    <property type="match status" value="1"/>
</dbReference>
<evidence type="ECO:0000256" key="8">
    <source>
        <dbReference type="ARBA" id="ARBA00023235"/>
    </source>
</evidence>
<dbReference type="Pfam" id="PF01612">
    <property type="entry name" value="DNA_pol_A_exo1"/>
    <property type="match status" value="1"/>
</dbReference>
<dbReference type="InterPro" id="IPR010997">
    <property type="entry name" value="HRDC-like_sf"/>
</dbReference>
<feature type="domain" description="Helicase ATP-binding" evidence="13">
    <location>
        <begin position="482"/>
        <end position="648"/>
    </location>
</feature>
<dbReference type="GO" id="GO:0009378">
    <property type="term" value="F:four-way junction helicase activity"/>
    <property type="evidence" value="ECO:0007669"/>
    <property type="project" value="TreeGrafter"/>
</dbReference>
<keyword evidence="7" id="KW-0238">DNA-binding</keyword>
<dbReference type="PROSITE" id="PS51194">
    <property type="entry name" value="HELICASE_CTER"/>
    <property type="match status" value="1"/>
</dbReference>
<dbReference type="SUPFAM" id="SSF46785">
    <property type="entry name" value="Winged helix' DNA-binding domain"/>
    <property type="match status" value="1"/>
</dbReference>
<evidence type="ECO:0000259" key="13">
    <source>
        <dbReference type="PROSITE" id="PS51192"/>
    </source>
</evidence>
<dbReference type="SMART" id="SM00956">
    <property type="entry name" value="RQC"/>
    <property type="match status" value="1"/>
</dbReference>
<comment type="catalytic activity">
    <reaction evidence="9">
        <text>Couples ATP hydrolysis with the unwinding of duplex DNA by translocating in the 3'-5' direction.</text>
        <dbReference type="EC" id="5.6.2.4"/>
    </reaction>
</comment>
<dbReference type="Gene3D" id="3.30.420.10">
    <property type="entry name" value="Ribonuclease H-like superfamily/Ribonuclease H"/>
    <property type="match status" value="1"/>
</dbReference>
<dbReference type="EMBL" id="JAACNH010000001">
    <property type="protein sequence ID" value="KAG8454393.1"/>
    <property type="molecule type" value="Genomic_DNA"/>
</dbReference>
<comment type="caution">
    <text evidence="15">The sequence shown here is derived from an EMBL/GenBank/DDBJ whole genome shotgun (WGS) entry which is preliminary data.</text>
</comment>
<dbReference type="InterPro" id="IPR011545">
    <property type="entry name" value="DEAD/DEAH_box_helicase_dom"/>
</dbReference>
<comment type="cofactor">
    <cofactor evidence="1">
        <name>Zn(2+)</name>
        <dbReference type="ChEBI" id="CHEBI:29105"/>
    </cofactor>
</comment>
<dbReference type="PANTHER" id="PTHR13710:SF120">
    <property type="entry name" value="BIFUNCTIONAL 3'-5' EXONUCLEASE_ATP-DEPENDENT HELICASE WRN"/>
    <property type="match status" value="1"/>
</dbReference>
<gene>
    <name evidence="15" type="ORF">GDO86_000858</name>
</gene>
<dbReference type="Pfam" id="PF00570">
    <property type="entry name" value="HRDC"/>
    <property type="match status" value="1"/>
</dbReference>
<evidence type="ECO:0000256" key="7">
    <source>
        <dbReference type="ARBA" id="ARBA00023125"/>
    </source>
</evidence>
<dbReference type="Pfam" id="PF00270">
    <property type="entry name" value="DEAD"/>
    <property type="match status" value="1"/>
</dbReference>
<dbReference type="InterPro" id="IPR036388">
    <property type="entry name" value="WH-like_DNA-bd_sf"/>
</dbReference>
<dbReference type="PANTHER" id="PTHR13710">
    <property type="entry name" value="DNA HELICASE RECQ FAMILY MEMBER"/>
    <property type="match status" value="1"/>
</dbReference>
<dbReference type="InterPro" id="IPR012337">
    <property type="entry name" value="RNaseH-like_sf"/>
</dbReference>
<dbReference type="CDD" id="cd18794">
    <property type="entry name" value="SF2_C_RecQ"/>
    <property type="match status" value="1"/>
</dbReference>
<dbReference type="InterPro" id="IPR036397">
    <property type="entry name" value="RNaseH_sf"/>
</dbReference>
<dbReference type="PROSITE" id="PS50967">
    <property type="entry name" value="HRDC"/>
    <property type="match status" value="1"/>
</dbReference>
<dbReference type="GO" id="GO:0005737">
    <property type="term" value="C:cytoplasm"/>
    <property type="evidence" value="ECO:0007669"/>
    <property type="project" value="TreeGrafter"/>
</dbReference>
<dbReference type="GO" id="GO:0000724">
    <property type="term" value="P:double-strand break repair via homologous recombination"/>
    <property type="evidence" value="ECO:0007669"/>
    <property type="project" value="TreeGrafter"/>
</dbReference>
<name>A0A8T2KDK6_9PIPI</name>
<dbReference type="InterPro" id="IPR002121">
    <property type="entry name" value="HRDC_dom"/>
</dbReference>
<evidence type="ECO:0000259" key="12">
    <source>
        <dbReference type="PROSITE" id="PS50967"/>
    </source>
</evidence>
<keyword evidence="8" id="KW-0413">Isomerase</keyword>
<dbReference type="FunFam" id="1.10.10.10:FF:000369">
    <property type="entry name" value="Werner syndrome ATP-dependent helicase"/>
    <property type="match status" value="1"/>
</dbReference>
<dbReference type="InterPro" id="IPR014001">
    <property type="entry name" value="Helicase_ATP-bd"/>
</dbReference>
<proteinExistence type="inferred from homology"/>
<dbReference type="GO" id="GO:0005654">
    <property type="term" value="C:nucleoplasm"/>
    <property type="evidence" value="ECO:0007669"/>
    <property type="project" value="TreeGrafter"/>
</dbReference>
<evidence type="ECO:0000256" key="1">
    <source>
        <dbReference type="ARBA" id="ARBA00001947"/>
    </source>
</evidence>
<dbReference type="GO" id="GO:0005524">
    <property type="term" value="F:ATP binding"/>
    <property type="evidence" value="ECO:0007669"/>
    <property type="project" value="UniProtKB-KW"/>
</dbReference>
<dbReference type="Pfam" id="PF09382">
    <property type="entry name" value="RQC"/>
    <property type="match status" value="1"/>
</dbReference>
<evidence type="ECO:0000259" key="14">
    <source>
        <dbReference type="PROSITE" id="PS51194"/>
    </source>
</evidence>
<dbReference type="FunFam" id="3.40.50.300:FF:000941">
    <property type="entry name" value="Werner syndrome RecQ like helicase"/>
    <property type="match status" value="1"/>
</dbReference>
<dbReference type="SMART" id="SM00474">
    <property type="entry name" value="35EXOc"/>
    <property type="match status" value="1"/>
</dbReference>
<dbReference type="GO" id="GO:0005694">
    <property type="term" value="C:chromosome"/>
    <property type="evidence" value="ECO:0007669"/>
    <property type="project" value="TreeGrafter"/>
</dbReference>
<keyword evidence="16" id="KW-1185">Reference proteome</keyword>
<sequence>MTGLQRTLPQWMTVEKKVDTTVEKKSFCKKNILEDDLPCMEFSGSIVYSCEANDCSLLAEDIRISHLENSVLGFDIEWPPGYTKGKTGKVALVQVCVSEEKCYLFHVSSMVGFPKGLKRLLEDESVKKVGVGIEGDQWKLMSDYDLKLKGFIELSEVANEKLKCKEKWSLNGLVKHLFQKQLLKDHSIRCSRWDVFPLSEDQKLYAASDAYAGFMIFKKLKNMDEQEGESFLITKVDNPVCNNIRSQLTDLSKEFVKLAEHVPSNFGCFKEAERAKDILENISEGLGELRNIMLEVSKELGTVLNCENSEDCSELEQQSGNETNFFEKGNDKPCDQKNRDRDFFMTLGLSEEELCMMEREGISEETGSPDINTKKDFLDSVDEKDVSYVIESDEELESEMAKSLDDLYISPEEGIETRRHSAEVVQNEDLDIGMDEEEDEGIEEDDDDWDPSTPFPNAEQIACLKTYFGHSSFKPVQWKVIHSVLKDRRDNLVVMATGYGKSLCYQFAPVYTSGIGIVISPLISLMEDQVLQLEMSNIPSCFLGSAQSKNVLQDVKAGKMKVIYMTPEFCTGGISMLQDLDNKYGITLVAIDEAHCISEWGHDFRSAYRNLGSLKRMLPTVPIVALTATASPSIRNDIAKSLSLCNPQVTCTSFDRPNLYLEVSRKTTDISKDLQKFLIKKQGSRWRFEGATIVYCPSRKTSEQVTAELTKLGIACGTYHAGMGIKARREVHHRFMRDEIQCVVATVAFGMGINKPDIRQVIHYGAPKEMESYYQEIGRAGRDGLPSSCHALWTHADMTFNRQMLSGIPNEDFREYKLKMLVKMEKYLNSRTCRRKIILSHFEDKQLRKASSGIMGTEKCCDNCKTRLILNVPINDTEDNVQDFGQHAYKLMSAVEALGEKFGTGVPVLFLRGSNSQRLPDKYRRHHLFGTGKEHSECFWKALARQLITEGYLQECSGYSKFATACGITLKGRNWIMKARNQQCPTLLLQPNDELCPRKITLPSLQTRSPLVLQPSPNERKAYLKEQFSYRDAKKMSKDTEVLKSSILKQSPCKPAKPPEPAVSPRELELQTTLYGKLLAARQTIASEKDIPPAVLATNKVLVDMAKLRPTTIENMKKVDGVSEAKATMLAPLVGVVKEFCISNSLKTDMFSGSKSELNMHIEKDTGTFTLLESQRTTYSLFQEQHLSLNKVADVRSISVSAVGMHLWQAFKAGYHIDLQRAGLTSSINKIITDIVKNPPINSDISSLKAIRELVPTDIDTYLIRMVITLLEKKSICEDPENPLCTNHQTIIKPEQQAKNVPVENTKHKIVTDPMFFEKKSRLEVNKPEITQPTSTNLEVPNPASIAPIMLASWNEPSQDKDTEELFSESQCYITTPKRKLPEWFAAPKGNSTSTNPLKKAKTGKKGGLFD</sequence>
<evidence type="ECO:0000256" key="9">
    <source>
        <dbReference type="ARBA" id="ARBA00034617"/>
    </source>
</evidence>
<dbReference type="InterPro" id="IPR018982">
    <property type="entry name" value="RQC_domain"/>
</dbReference>
<evidence type="ECO:0000256" key="3">
    <source>
        <dbReference type="ARBA" id="ARBA00022741"/>
    </source>
</evidence>
<dbReference type="Proteomes" id="UP000812440">
    <property type="component" value="Chromosome 1"/>
</dbReference>
<dbReference type="Pfam" id="PF14493">
    <property type="entry name" value="HTH_40"/>
    <property type="match status" value="1"/>
</dbReference>
<dbReference type="InterPro" id="IPR027417">
    <property type="entry name" value="P-loop_NTPase"/>
</dbReference>
<keyword evidence="5" id="KW-0347">Helicase</keyword>
<dbReference type="EC" id="5.6.2.4" evidence="10"/>
<dbReference type="SUPFAM" id="SSF53098">
    <property type="entry name" value="Ribonuclease H-like"/>
    <property type="match status" value="1"/>
</dbReference>
<evidence type="ECO:0000256" key="6">
    <source>
        <dbReference type="ARBA" id="ARBA00022840"/>
    </source>
</evidence>
<dbReference type="Pfam" id="PF16124">
    <property type="entry name" value="RecQ_Zn_bind"/>
    <property type="match status" value="1"/>
</dbReference>
<dbReference type="SMART" id="SM00490">
    <property type="entry name" value="HELICc"/>
    <property type="match status" value="1"/>
</dbReference>
<keyword evidence="3" id="KW-0547">Nucleotide-binding</keyword>
<comment type="similarity">
    <text evidence="2">Belongs to the helicase family. RecQ subfamily.</text>
</comment>
<dbReference type="PROSITE" id="PS51192">
    <property type="entry name" value="HELICASE_ATP_BIND_1"/>
    <property type="match status" value="1"/>
</dbReference>
<dbReference type="SUPFAM" id="SSF47819">
    <property type="entry name" value="HRDC-like"/>
    <property type="match status" value="1"/>
</dbReference>
<dbReference type="SMART" id="SM00487">
    <property type="entry name" value="DEXDc"/>
    <property type="match status" value="1"/>
</dbReference>
<evidence type="ECO:0000256" key="11">
    <source>
        <dbReference type="SAM" id="MobiDB-lite"/>
    </source>
</evidence>
<dbReference type="InterPro" id="IPR001650">
    <property type="entry name" value="Helicase_C-like"/>
</dbReference>
<dbReference type="NCBIfam" id="TIGR00614">
    <property type="entry name" value="recQ_fam"/>
    <property type="match status" value="1"/>
</dbReference>
<dbReference type="FunFam" id="1.10.150.80:FF:000005">
    <property type="entry name" value="Werner syndrome ATP-dependent helicase homolog"/>
    <property type="match status" value="1"/>
</dbReference>
<dbReference type="InterPro" id="IPR036390">
    <property type="entry name" value="WH_DNA-bd_sf"/>
</dbReference>
<protein>
    <recommendedName>
        <fullName evidence="10">DNA 3'-5' helicase</fullName>
        <ecNumber evidence="10">5.6.2.4</ecNumber>
    </recommendedName>
</protein>
<dbReference type="InterPro" id="IPR002562">
    <property type="entry name" value="3'-5'_exonuclease_dom"/>
</dbReference>
<dbReference type="Gene3D" id="3.40.50.300">
    <property type="entry name" value="P-loop containing nucleotide triphosphate hydrolases"/>
    <property type="match status" value="2"/>
</dbReference>
<accession>A0A8T2KDK6</accession>
<dbReference type="GO" id="GO:0003677">
    <property type="term" value="F:DNA binding"/>
    <property type="evidence" value="ECO:0007669"/>
    <property type="project" value="UniProtKB-KW"/>
</dbReference>
<dbReference type="SUPFAM" id="SSF52540">
    <property type="entry name" value="P-loop containing nucleoside triphosphate hydrolases"/>
    <property type="match status" value="1"/>
</dbReference>
<keyword evidence="6" id="KW-0067">ATP-binding</keyword>
<dbReference type="GO" id="GO:0000723">
    <property type="term" value="P:telomere maintenance"/>
    <property type="evidence" value="ECO:0007669"/>
    <property type="project" value="TreeGrafter"/>
</dbReference>
<dbReference type="CDD" id="cd06141">
    <property type="entry name" value="WRN_exo"/>
    <property type="match status" value="1"/>
</dbReference>
<feature type="region of interest" description="Disordered" evidence="11">
    <location>
        <begin position="1384"/>
        <end position="1411"/>
    </location>
</feature>
<organism evidence="15 16">
    <name type="scientific">Hymenochirus boettgeri</name>
    <name type="common">Congo dwarf clawed frog</name>
    <dbReference type="NCBI Taxonomy" id="247094"/>
    <lineage>
        <taxon>Eukaryota</taxon>
        <taxon>Metazoa</taxon>
        <taxon>Chordata</taxon>
        <taxon>Craniata</taxon>
        <taxon>Vertebrata</taxon>
        <taxon>Euteleostomi</taxon>
        <taxon>Amphibia</taxon>
        <taxon>Batrachia</taxon>
        <taxon>Anura</taxon>
        <taxon>Pipoidea</taxon>
        <taxon>Pipidae</taxon>
        <taxon>Pipinae</taxon>
        <taxon>Hymenochirus</taxon>
    </lineage>
</organism>
<dbReference type="InterPro" id="IPR044876">
    <property type="entry name" value="HRDC_dom_sf"/>
</dbReference>
<dbReference type="Pfam" id="PF00271">
    <property type="entry name" value="Helicase_C"/>
    <property type="match status" value="1"/>
</dbReference>
<dbReference type="SMART" id="SM00341">
    <property type="entry name" value="HRDC"/>
    <property type="match status" value="1"/>
</dbReference>
<feature type="domain" description="HRDC" evidence="12">
    <location>
        <begin position="1068"/>
        <end position="1147"/>
    </location>
</feature>
<evidence type="ECO:0000256" key="10">
    <source>
        <dbReference type="ARBA" id="ARBA00034808"/>
    </source>
</evidence>
<dbReference type="OrthoDB" id="10261556at2759"/>
<dbReference type="InterPro" id="IPR029491">
    <property type="entry name" value="Helicase_HTH"/>
</dbReference>
<dbReference type="CDD" id="cd18017">
    <property type="entry name" value="DEXHc_RecQ3"/>
    <property type="match status" value="1"/>
</dbReference>
<dbReference type="GO" id="GO:0008408">
    <property type="term" value="F:3'-5' exonuclease activity"/>
    <property type="evidence" value="ECO:0007669"/>
    <property type="project" value="InterPro"/>
</dbReference>
<evidence type="ECO:0000256" key="4">
    <source>
        <dbReference type="ARBA" id="ARBA00022801"/>
    </source>
</evidence>
<evidence type="ECO:0000256" key="2">
    <source>
        <dbReference type="ARBA" id="ARBA00005446"/>
    </source>
</evidence>
<dbReference type="FunFam" id="3.40.50.300:FF:001023">
    <property type="entry name" value="Werner syndrome RecQ like helicase"/>
    <property type="match status" value="1"/>
</dbReference>
<feature type="domain" description="Helicase C-terminal" evidence="14">
    <location>
        <begin position="673"/>
        <end position="829"/>
    </location>
</feature>
<dbReference type="Gene3D" id="1.10.150.80">
    <property type="entry name" value="HRDC domain"/>
    <property type="match status" value="1"/>
</dbReference>
<dbReference type="InterPro" id="IPR032284">
    <property type="entry name" value="RecQ_Zn-bd"/>
</dbReference>
<evidence type="ECO:0000313" key="16">
    <source>
        <dbReference type="Proteomes" id="UP000812440"/>
    </source>
</evidence>
<dbReference type="GO" id="GO:0006260">
    <property type="term" value="P:DNA replication"/>
    <property type="evidence" value="ECO:0007669"/>
    <property type="project" value="InterPro"/>
</dbReference>
<dbReference type="InterPro" id="IPR004589">
    <property type="entry name" value="DNA_helicase_ATP-dep_RecQ"/>
</dbReference>
<keyword evidence="4" id="KW-0378">Hydrolase</keyword>